<proteinExistence type="predicted"/>
<name>A0A8S5QPR1_9CAUD</name>
<evidence type="ECO:0008006" key="2">
    <source>
        <dbReference type="Google" id="ProtNLM"/>
    </source>
</evidence>
<reference evidence="1" key="1">
    <citation type="journal article" date="2021" name="Proc. Natl. Acad. Sci. U.S.A.">
        <title>A Catalog of Tens of Thousands of Viruses from Human Metagenomes Reveals Hidden Associations with Chronic Diseases.</title>
        <authorList>
            <person name="Tisza M.J."/>
            <person name="Buck C.B."/>
        </authorList>
    </citation>
    <scope>NUCLEOTIDE SEQUENCE</scope>
    <source>
        <strain evidence="1">CtkvU4</strain>
    </source>
</reference>
<evidence type="ECO:0000313" key="1">
    <source>
        <dbReference type="EMBL" id="DAE21263.1"/>
    </source>
</evidence>
<protein>
    <recommendedName>
        <fullName evidence="2">DUF4393 domain-containing protein</fullName>
    </recommendedName>
</protein>
<dbReference type="InterPro" id="IPR025506">
    <property type="entry name" value="Abi_alpha"/>
</dbReference>
<sequence>MDLNINLNLPEPANKFLNPIAEKAAITMSALWEIAFGQIGYWQKKKALKREKDFLDFKQEFEKEYVRIPPENLKEPQLSLVGPALEASKYYIEEKIIRNMFAKLIAASIDTRKNGLVHHAFVDIIKQMNPNDAKLLLDFSNPTTLLYCLIKRSDNAVASEYISDIYLSDSMPEFNQDNSLSVNNLERLGLLYIPTRNLGSLRMSSIDEDIKIQKFKNTVFYKQLLTEFQDPTLPRQSCEIVCYEAYLTQLAFSFKTVCL</sequence>
<dbReference type="Pfam" id="PF14337">
    <property type="entry name" value="Abi_alpha"/>
    <property type="match status" value="1"/>
</dbReference>
<organism evidence="1">
    <name type="scientific">Caudovirales sp. ctkvU4</name>
    <dbReference type="NCBI Taxonomy" id="2826783"/>
    <lineage>
        <taxon>Viruses</taxon>
        <taxon>Duplodnaviria</taxon>
        <taxon>Heunggongvirae</taxon>
        <taxon>Uroviricota</taxon>
        <taxon>Caudoviricetes</taxon>
    </lineage>
</organism>
<accession>A0A8S5QPR1</accession>
<dbReference type="EMBL" id="BK015710">
    <property type="protein sequence ID" value="DAE21263.1"/>
    <property type="molecule type" value="Genomic_DNA"/>
</dbReference>
<dbReference type="Gene3D" id="3.30.110.190">
    <property type="match status" value="1"/>
</dbReference>